<dbReference type="OrthoDB" id="6609095at2"/>
<dbReference type="STRING" id="2034155.BMI79_17360"/>
<accession>A0A1S8CGE9</accession>
<protein>
    <submittedName>
        <fullName evidence="1">Uncharacterized protein</fullName>
    </submittedName>
</protein>
<gene>
    <name evidence="1" type="ORF">BMI79_17360</name>
</gene>
<dbReference type="Proteomes" id="UP000216021">
    <property type="component" value="Unassembled WGS sequence"/>
</dbReference>
<dbReference type="AlphaFoldDB" id="A0A1S8CGE9"/>
<organism evidence="1 2">
    <name type="scientific">Serratia oryzae</name>
    <dbReference type="NCBI Taxonomy" id="2034155"/>
    <lineage>
        <taxon>Bacteria</taxon>
        <taxon>Pseudomonadati</taxon>
        <taxon>Pseudomonadota</taxon>
        <taxon>Gammaproteobacteria</taxon>
        <taxon>Enterobacterales</taxon>
        <taxon>Yersiniaceae</taxon>
        <taxon>Serratia</taxon>
    </lineage>
</organism>
<proteinExistence type="predicted"/>
<name>A0A1S8CGE9_9GAMM</name>
<dbReference type="EMBL" id="MOXD01000010">
    <property type="protein sequence ID" value="OMQ20879.1"/>
    <property type="molecule type" value="Genomic_DNA"/>
</dbReference>
<keyword evidence="2" id="KW-1185">Reference proteome</keyword>
<evidence type="ECO:0000313" key="1">
    <source>
        <dbReference type="EMBL" id="OMQ20879.1"/>
    </source>
</evidence>
<reference evidence="1 2" key="1">
    <citation type="submission" date="2016-11" db="EMBL/GenBank/DDBJ databases">
        <title>Rahnella oryzae sp. nov., isolated from rice root.</title>
        <authorList>
            <person name="Zhang X.-X."/>
            <person name="Zhang J."/>
        </authorList>
    </citation>
    <scope>NUCLEOTIDE SEQUENCE [LARGE SCALE GENOMIC DNA]</scope>
    <source>
        <strain evidence="1 2">J11-6</strain>
    </source>
</reference>
<sequence>MTTFVLVADYRNATDRLLTLANAHFYACVTHSERRSWRSCAQRHLAELENLGCKRASERDRRCFTRACQLLRERIAMVDPHGEVLLPTSVVVDR</sequence>
<comment type="caution">
    <text evidence="1">The sequence shown here is derived from an EMBL/GenBank/DDBJ whole genome shotgun (WGS) entry which is preliminary data.</text>
</comment>
<dbReference type="RefSeq" id="WP_076943448.1">
    <property type="nucleotide sequence ID" value="NZ_MOXD01000010.1"/>
</dbReference>
<evidence type="ECO:0000313" key="2">
    <source>
        <dbReference type="Proteomes" id="UP000216021"/>
    </source>
</evidence>